<evidence type="ECO:0000256" key="11">
    <source>
        <dbReference type="ARBA" id="ARBA00034923"/>
    </source>
</evidence>
<evidence type="ECO:0000256" key="13">
    <source>
        <dbReference type="PROSITE-ProRule" id="PRU00560"/>
    </source>
</evidence>
<comment type="catalytic activity">
    <reaction evidence="12">
        <text>ATP + H2O = ADP + phosphate + H(+)</text>
        <dbReference type="Rhea" id="RHEA:13065"/>
        <dbReference type="ChEBI" id="CHEBI:15377"/>
        <dbReference type="ChEBI" id="CHEBI:15378"/>
        <dbReference type="ChEBI" id="CHEBI:30616"/>
        <dbReference type="ChEBI" id="CHEBI:43474"/>
        <dbReference type="ChEBI" id="CHEBI:456216"/>
        <dbReference type="EC" id="5.6.2.4"/>
    </reaction>
</comment>
<dbReference type="PANTHER" id="PTHR11070:SF2">
    <property type="entry name" value="ATP-DEPENDENT DNA HELICASE SRS2"/>
    <property type="match status" value="1"/>
</dbReference>
<keyword evidence="6" id="KW-0238">DNA-binding</keyword>
<evidence type="ECO:0000256" key="3">
    <source>
        <dbReference type="ARBA" id="ARBA00022801"/>
    </source>
</evidence>
<evidence type="ECO:0000256" key="10">
    <source>
        <dbReference type="ARBA" id="ARBA00034808"/>
    </source>
</evidence>
<dbReference type="SUPFAM" id="SSF52540">
    <property type="entry name" value="P-loop containing nucleoside triphosphate hydrolases"/>
    <property type="match status" value="1"/>
</dbReference>
<dbReference type="OrthoDB" id="9806690at2"/>
<evidence type="ECO:0000256" key="9">
    <source>
        <dbReference type="ARBA" id="ARBA00034617"/>
    </source>
</evidence>
<evidence type="ECO:0000256" key="2">
    <source>
        <dbReference type="ARBA" id="ARBA00022741"/>
    </source>
</evidence>
<evidence type="ECO:0000313" key="17">
    <source>
        <dbReference type="EMBL" id="SCA57781.1"/>
    </source>
</evidence>
<comment type="similarity">
    <text evidence="1">Belongs to the helicase family. UvrD subfamily.</text>
</comment>
<dbReference type="GO" id="GO:0005524">
    <property type="term" value="F:ATP binding"/>
    <property type="evidence" value="ECO:0007669"/>
    <property type="project" value="UniProtKB-UniRule"/>
</dbReference>
<evidence type="ECO:0000256" key="1">
    <source>
        <dbReference type="ARBA" id="ARBA00009922"/>
    </source>
</evidence>
<name>A0A1C3RKN3_9PROT</name>
<sequence length="769" mass="86678">MNDPFEFNDEHLEPAEPNVPQGLPPYVSALNPEQRMAVEVTDGPVLVLAGAGTGKTRVLTTRLAHIMDCGLAYAGEIMAVTFTNKAAMEMKERVGSILGRPVEGWWLGTFHALAARMVRANAEVVGLTSNFTIIDTDDQIRLLKRIMEAEGVDEKKNPARNLMGVIQRWKDRGLTPDKVSPSEGAAFADGHAARIYKIYQERLQLNNACDFGDLLLHVLTIFSEQPQILEQYQRRFRYILVDEYQDTNVSQYLWLRLLAKQHKNICCVGDDDQSIYSWRGAEVTNILKFEKDFPGAKVIRLERNYRSTEHILGAASGLISYNEDRLGKTLHPQLKDEDPIKVRVESLWDGESEARFVGDEIEALQRKGQSLNEIAILVRAGFQTREFEERMITLGLPYKVVGGLRFYEREEIRDALAYLRVVNQPNDSLALERIINKPARGFGAKTKGLQTLMEYARINQVSLYSAAVTLVETDELSAKARSGLRELLMEFDTWRKLKDGLDVDELVGQVLDESGYMDWRVQESKKGKDVKAQGRVDNLKELVSGLKEFESLDEFLEHVSLVMEVQEKGDDAKVTIMTLHAAKGLEFDNVFLPGWEEGTFPNQRALDESGNSALEEERRLGYVGITRARKRSIISYALRRRIFGQYNDMLPSRFVDELPDQHIETGGETGTPSGEYGGGNYGFGGFNDRNQQRFTYRGERESRKEKLITIDAYDVSVSDAPDGGFRKGDHVRHGKFGTGVVLNVDGNKLDIAFAKGGRKKVIDSFVEKV</sequence>
<proteinExistence type="inferred from homology"/>
<evidence type="ECO:0000256" key="14">
    <source>
        <dbReference type="SAM" id="MobiDB-lite"/>
    </source>
</evidence>
<feature type="domain" description="UvrD-like helicase ATP-binding" evidence="15">
    <location>
        <begin position="28"/>
        <end position="308"/>
    </location>
</feature>
<protein>
    <recommendedName>
        <fullName evidence="10">DNA 3'-5' helicase</fullName>
        <ecNumber evidence="10">5.6.2.4</ecNumber>
    </recommendedName>
    <alternativeName>
        <fullName evidence="11">DNA 3'-5' helicase II</fullName>
    </alternativeName>
</protein>
<dbReference type="PROSITE" id="PS51198">
    <property type="entry name" value="UVRD_HELICASE_ATP_BIND"/>
    <property type="match status" value="1"/>
</dbReference>
<dbReference type="InterPro" id="IPR014016">
    <property type="entry name" value="UvrD-like_ATP-bd"/>
</dbReference>
<dbReference type="PROSITE" id="PS51217">
    <property type="entry name" value="UVRD_HELICASE_CTER"/>
    <property type="match status" value="1"/>
</dbReference>
<dbReference type="EC" id="5.6.2.4" evidence="10"/>
<keyword evidence="3 13" id="KW-0378">Hydrolase</keyword>
<feature type="region of interest" description="Disordered" evidence="14">
    <location>
        <begin position="1"/>
        <end position="22"/>
    </location>
</feature>
<reference evidence="17 18" key="1">
    <citation type="submission" date="2016-07" db="EMBL/GenBank/DDBJ databases">
        <authorList>
            <person name="Lefevre C.T."/>
        </authorList>
    </citation>
    <scope>NUCLEOTIDE SEQUENCE [LARGE SCALE GENOMIC DNA]</scope>
    <source>
        <strain evidence="17">PR1</strain>
    </source>
</reference>
<dbReference type="Proteomes" id="UP000231658">
    <property type="component" value="Unassembled WGS sequence"/>
</dbReference>
<evidence type="ECO:0000256" key="7">
    <source>
        <dbReference type="ARBA" id="ARBA00023235"/>
    </source>
</evidence>
<keyword evidence="2 13" id="KW-0547">Nucleotide-binding</keyword>
<organism evidence="17 18">
    <name type="scientific">Candidatus Terasakiella magnetica</name>
    <dbReference type="NCBI Taxonomy" id="1867952"/>
    <lineage>
        <taxon>Bacteria</taxon>
        <taxon>Pseudomonadati</taxon>
        <taxon>Pseudomonadota</taxon>
        <taxon>Alphaproteobacteria</taxon>
        <taxon>Rhodospirillales</taxon>
        <taxon>Terasakiellaceae</taxon>
        <taxon>Terasakiella</taxon>
    </lineage>
</organism>
<dbReference type="GO" id="GO:0003677">
    <property type="term" value="F:DNA binding"/>
    <property type="evidence" value="ECO:0007669"/>
    <property type="project" value="UniProtKB-KW"/>
</dbReference>
<dbReference type="GO" id="GO:0043138">
    <property type="term" value="F:3'-5' DNA helicase activity"/>
    <property type="evidence" value="ECO:0007669"/>
    <property type="project" value="UniProtKB-EC"/>
</dbReference>
<feature type="binding site" evidence="13">
    <location>
        <begin position="49"/>
        <end position="56"/>
    </location>
    <ligand>
        <name>ATP</name>
        <dbReference type="ChEBI" id="CHEBI:30616"/>
    </ligand>
</feature>
<gene>
    <name evidence="17" type="primary">uvrD</name>
    <name evidence="17" type="ORF">MTBPR1_70053</name>
</gene>
<dbReference type="InterPro" id="IPR014017">
    <property type="entry name" value="DNA_helicase_UvrD-like_C"/>
</dbReference>
<comment type="function">
    <text evidence="8">Has both ATPase and helicase activities. Unwinds DNA duplexes with 3' to 5' polarity with respect to the bound strand and initiates unwinding most effectively when a single-stranded region is present. Involved in the post-incision events of nucleotide excision repair and methyl-directed mismatch repair.</text>
</comment>
<dbReference type="GO" id="GO:0033202">
    <property type="term" value="C:DNA helicase complex"/>
    <property type="evidence" value="ECO:0007669"/>
    <property type="project" value="TreeGrafter"/>
</dbReference>
<evidence type="ECO:0000256" key="6">
    <source>
        <dbReference type="ARBA" id="ARBA00023125"/>
    </source>
</evidence>
<dbReference type="FunFam" id="3.40.50.300:FF:001890">
    <property type="entry name" value="DNA helicase"/>
    <property type="match status" value="1"/>
</dbReference>
<comment type="catalytic activity">
    <reaction evidence="9">
        <text>Couples ATP hydrolysis with the unwinding of duplex DNA by translocating in the 3'-5' direction.</text>
        <dbReference type="EC" id="5.6.2.4"/>
    </reaction>
</comment>
<evidence type="ECO:0000259" key="15">
    <source>
        <dbReference type="PROSITE" id="PS51198"/>
    </source>
</evidence>
<dbReference type="GO" id="GO:0000725">
    <property type="term" value="P:recombinational repair"/>
    <property type="evidence" value="ECO:0007669"/>
    <property type="project" value="TreeGrafter"/>
</dbReference>
<dbReference type="RefSeq" id="WP_069189793.1">
    <property type="nucleotide sequence ID" value="NZ_FLYE01000046.1"/>
</dbReference>
<dbReference type="AlphaFoldDB" id="A0A1C3RKN3"/>
<keyword evidence="18" id="KW-1185">Reference proteome</keyword>
<dbReference type="PANTHER" id="PTHR11070">
    <property type="entry name" value="UVRD / RECB / PCRA DNA HELICASE FAMILY MEMBER"/>
    <property type="match status" value="1"/>
</dbReference>
<evidence type="ECO:0000256" key="12">
    <source>
        <dbReference type="ARBA" id="ARBA00048988"/>
    </source>
</evidence>
<evidence type="ECO:0000256" key="8">
    <source>
        <dbReference type="ARBA" id="ARBA00025289"/>
    </source>
</evidence>
<keyword evidence="4 13" id="KW-0347">Helicase</keyword>
<dbReference type="CDD" id="cd18807">
    <property type="entry name" value="SF1_C_UvrD"/>
    <property type="match status" value="1"/>
</dbReference>
<accession>A0A1C3RKN3</accession>
<keyword evidence="5 13" id="KW-0067">ATP-binding</keyword>
<dbReference type="InterPro" id="IPR000212">
    <property type="entry name" value="DNA_helicase_UvrD/REP"/>
</dbReference>
<dbReference type="Pfam" id="PF13361">
    <property type="entry name" value="UvrD_C"/>
    <property type="match status" value="1"/>
</dbReference>
<dbReference type="Gene3D" id="1.10.486.10">
    <property type="entry name" value="PCRA, domain 4"/>
    <property type="match status" value="1"/>
</dbReference>
<dbReference type="Gene3D" id="1.10.10.160">
    <property type="match status" value="1"/>
</dbReference>
<evidence type="ECO:0000259" key="16">
    <source>
        <dbReference type="PROSITE" id="PS51217"/>
    </source>
</evidence>
<dbReference type="STRING" id="1867952.MTBPR1_70053"/>
<feature type="domain" description="UvrD-like helicase C-terminal" evidence="16">
    <location>
        <begin position="309"/>
        <end position="584"/>
    </location>
</feature>
<dbReference type="CDD" id="cd17932">
    <property type="entry name" value="DEXQc_UvrD"/>
    <property type="match status" value="1"/>
</dbReference>
<dbReference type="GO" id="GO:0005829">
    <property type="term" value="C:cytosol"/>
    <property type="evidence" value="ECO:0007669"/>
    <property type="project" value="TreeGrafter"/>
</dbReference>
<dbReference type="EMBL" id="FLYE01000046">
    <property type="protein sequence ID" value="SCA57781.1"/>
    <property type="molecule type" value="Genomic_DNA"/>
</dbReference>
<keyword evidence="7" id="KW-0413">Isomerase</keyword>
<evidence type="ECO:0000313" key="18">
    <source>
        <dbReference type="Proteomes" id="UP000231658"/>
    </source>
</evidence>
<evidence type="ECO:0000256" key="5">
    <source>
        <dbReference type="ARBA" id="ARBA00022840"/>
    </source>
</evidence>
<dbReference type="GO" id="GO:0016887">
    <property type="term" value="F:ATP hydrolysis activity"/>
    <property type="evidence" value="ECO:0007669"/>
    <property type="project" value="RHEA"/>
</dbReference>
<dbReference type="Gene3D" id="3.40.50.300">
    <property type="entry name" value="P-loop containing nucleotide triphosphate hydrolases"/>
    <property type="match status" value="2"/>
</dbReference>
<dbReference type="InterPro" id="IPR027417">
    <property type="entry name" value="P-loop_NTPase"/>
</dbReference>
<dbReference type="Pfam" id="PF00580">
    <property type="entry name" value="UvrD-helicase"/>
    <property type="match status" value="1"/>
</dbReference>
<evidence type="ECO:0000256" key="4">
    <source>
        <dbReference type="ARBA" id="ARBA00022806"/>
    </source>
</evidence>
<dbReference type="InterPro" id="IPR013986">
    <property type="entry name" value="DExx_box_DNA_helicase_dom_sf"/>
</dbReference>